<organism evidence="2 3">
    <name type="scientific">Bionectria ochroleuca</name>
    <name type="common">Gliocladium roseum</name>
    <dbReference type="NCBI Taxonomy" id="29856"/>
    <lineage>
        <taxon>Eukaryota</taxon>
        <taxon>Fungi</taxon>
        <taxon>Dikarya</taxon>
        <taxon>Ascomycota</taxon>
        <taxon>Pezizomycotina</taxon>
        <taxon>Sordariomycetes</taxon>
        <taxon>Hypocreomycetidae</taxon>
        <taxon>Hypocreales</taxon>
        <taxon>Bionectriaceae</taxon>
        <taxon>Clonostachys</taxon>
    </lineage>
</organism>
<reference evidence="2 3" key="1">
    <citation type="submission" date="2019-06" db="EMBL/GenBank/DDBJ databases">
        <authorList>
            <person name="Broberg M."/>
        </authorList>
    </citation>
    <scope>NUCLEOTIDE SEQUENCE [LARGE SCALE GENOMIC DNA]</scope>
</reference>
<accession>A0ABY6V136</accession>
<evidence type="ECO:0000313" key="3">
    <source>
        <dbReference type="Proteomes" id="UP000766486"/>
    </source>
</evidence>
<keyword evidence="3" id="KW-1185">Reference proteome</keyword>
<keyword evidence="1" id="KW-0175">Coiled coil</keyword>
<feature type="coiled-coil region" evidence="1">
    <location>
        <begin position="17"/>
        <end position="51"/>
    </location>
</feature>
<feature type="non-terminal residue" evidence="2">
    <location>
        <position position="1"/>
    </location>
</feature>
<dbReference type="Proteomes" id="UP000766486">
    <property type="component" value="Unassembled WGS sequence"/>
</dbReference>
<evidence type="ECO:0000313" key="2">
    <source>
        <dbReference type="EMBL" id="VUC37326.1"/>
    </source>
</evidence>
<dbReference type="EMBL" id="CABFNS010000940">
    <property type="protein sequence ID" value="VUC37326.1"/>
    <property type="molecule type" value="Genomic_DNA"/>
</dbReference>
<proteinExistence type="predicted"/>
<evidence type="ECO:0000256" key="1">
    <source>
        <dbReference type="SAM" id="Coils"/>
    </source>
</evidence>
<sequence length="58" mass="6402">DRVLAAEKAEIAADRALAVSKKEVLEAREAVERVEKDLRAKQMAVREVSARGRGLGRE</sequence>
<comment type="caution">
    <text evidence="2">The sequence shown here is derived from an EMBL/GenBank/DDBJ whole genome shotgun (WGS) entry which is preliminary data.</text>
</comment>
<name>A0ABY6V136_BIOOC</name>
<protein>
    <submittedName>
        <fullName evidence="2">Uncharacterized protein</fullName>
    </submittedName>
</protein>
<gene>
    <name evidence="2" type="ORF">CLO192961_LOCUS468714</name>
</gene>